<dbReference type="PANTHER" id="PTHR30193">
    <property type="entry name" value="ABC TRANSPORTER PERMEASE PROTEIN"/>
    <property type="match status" value="1"/>
</dbReference>
<evidence type="ECO:0000259" key="8">
    <source>
        <dbReference type="PROSITE" id="PS50928"/>
    </source>
</evidence>
<dbReference type="InterPro" id="IPR035906">
    <property type="entry name" value="MetI-like_sf"/>
</dbReference>
<dbReference type="PANTHER" id="PTHR30193:SF18">
    <property type="entry name" value="OSMOPROTECTIVE COMPOUNDS UPTAKE PERMEASE PROTEIN GGTC"/>
    <property type="match status" value="1"/>
</dbReference>
<name>A0A919Q303_9MICO</name>
<feature type="transmembrane region" description="Helical" evidence="7">
    <location>
        <begin position="326"/>
        <end position="347"/>
    </location>
</feature>
<protein>
    <submittedName>
        <fullName evidence="9">Alpha-glucoside ABC transporter permease</fullName>
    </submittedName>
</protein>
<organism evidence="9 10">
    <name type="scientific">Demequina activiva</name>
    <dbReference type="NCBI Taxonomy" id="1582364"/>
    <lineage>
        <taxon>Bacteria</taxon>
        <taxon>Bacillati</taxon>
        <taxon>Actinomycetota</taxon>
        <taxon>Actinomycetes</taxon>
        <taxon>Micrococcales</taxon>
        <taxon>Demequinaceae</taxon>
        <taxon>Demequina</taxon>
    </lineage>
</organism>
<accession>A0A919Q303</accession>
<evidence type="ECO:0000256" key="3">
    <source>
        <dbReference type="ARBA" id="ARBA00022475"/>
    </source>
</evidence>
<feature type="transmembrane region" description="Helical" evidence="7">
    <location>
        <begin position="168"/>
        <end position="187"/>
    </location>
</feature>
<dbReference type="Gene3D" id="1.10.3720.10">
    <property type="entry name" value="MetI-like"/>
    <property type="match status" value="1"/>
</dbReference>
<dbReference type="RefSeq" id="WP_239066479.1">
    <property type="nucleotide sequence ID" value="NZ_BONR01000001.1"/>
</dbReference>
<feature type="transmembrane region" description="Helical" evidence="7">
    <location>
        <begin position="135"/>
        <end position="156"/>
    </location>
</feature>
<evidence type="ECO:0000256" key="7">
    <source>
        <dbReference type="RuleBase" id="RU363032"/>
    </source>
</evidence>
<evidence type="ECO:0000313" key="10">
    <source>
        <dbReference type="Proteomes" id="UP000652354"/>
    </source>
</evidence>
<keyword evidence="5 7" id="KW-1133">Transmembrane helix</keyword>
<keyword evidence="6 7" id="KW-0472">Membrane</keyword>
<dbReference type="EMBL" id="BONR01000001">
    <property type="protein sequence ID" value="GIG53946.1"/>
    <property type="molecule type" value="Genomic_DNA"/>
</dbReference>
<keyword evidence="2 7" id="KW-0813">Transport</keyword>
<dbReference type="InterPro" id="IPR000515">
    <property type="entry name" value="MetI-like"/>
</dbReference>
<evidence type="ECO:0000256" key="1">
    <source>
        <dbReference type="ARBA" id="ARBA00004651"/>
    </source>
</evidence>
<evidence type="ECO:0000256" key="6">
    <source>
        <dbReference type="ARBA" id="ARBA00023136"/>
    </source>
</evidence>
<gene>
    <name evidence="9" type="primary">aglF</name>
    <name evidence="9" type="ORF">Dac01nite_06980</name>
</gene>
<evidence type="ECO:0000256" key="5">
    <source>
        <dbReference type="ARBA" id="ARBA00022989"/>
    </source>
</evidence>
<dbReference type="SUPFAM" id="SSF161098">
    <property type="entry name" value="MetI-like"/>
    <property type="match status" value="1"/>
</dbReference>
<dbReference type="CDD" id="cd06261">
    <property type="entry name" value="TM_PBP2"/>
    <property type="match status" value="1"/>
</dbReference>
<proteinExistence type="inferred from homology"/>
<dbReference type="Pfam" id="PF00528">
    <property type="entry name" value="BPD_transp_1"/>
    <property type="match status" value="1"/>
</dbReference>
<evidence type="ECO:0000256" key="4">
    <source>
        <dbReference type="ARBA" id="ARBA00022692"/>
    </source>
</evidence>
<feature type="transmembrane region" description="Helical" evidence="7">
    <location>
        <begin position="276"/>
        <end position="295"/>
    </location>
</feature>
<dbReference type="AlphaFoldDB" id="A0A919Q303"/>
<keyword evidence="4 7" id="KW-0812">Transmembrane</keyword>
<dbReference type="GO" id="GO:0005886">
    <property type="term" value="C:plasma membrane"/>
    <property type="evidence" value="ECO:0007669"/>
    <property type="project" value="UniProtKB-SubCell"/>
</dbReference>
<comment type="similarity">
    <text evidence="7">Belongs to the binding-protein-dependent transport system permease family.</text>
</comment>
<dbReference type="GO" id="GO:0055085">
    <property type="term" value="P:transmembrane transport"/>
    <property type="evidence" value="ECO:0007669"/>
    <property type="project" value="InterPro"/>
</dbReference>
<feature type="domain" description="ABC transmembrane type-1" evidence="8">
    <location>
        <begin position="131"/>
        <end position="348"/>
    </location>
</feature>
<dbReference type="InterPro" id="IPR051393">
    <property type="entry name" value="ABC_transporter_permease"/>
</dbReference>
<comment type="subcellular location">
    <subcellularLocation>
        <location evidence="1 7">Cell membrane</location>
        <topology evidence="1 7">Multi-pass membrane protein</topology>
    </subcellularLocation>
</comment>
<evidence type="ECO:0000313" key="9">
    <source>
        <dbReference type="EMBL" id="GIG53946.1"/>
    </source>
</evidence>
<comment type="caution">
    <text evidence="9">The sequence shown here is derived from an EMBL/GenBank/DDBJ whole genome shotgun (WGS) entry which is preliminary data.</text>
</comment>
<sequence>MPSTAVMAAGSGLHAASDLGPSFWAAQGSNLLFAALAILAFLAIVGLIMYGADLIKGSARDKVQLVVLVTPVLALLAVGLIYPAVDTTWLSFNEITNEPDPDTGVFTTSMQFIGLDNYRFAFSDPSTLRTILNTFVWMILVPLMSTGFGLAYAVFIDRAKGEKALKSLVFMPMAISLVGASVIWGNIMYDYNQVGEQTGMLNALRALVGLDPYNFLVDDPWNTLWLIIILVWIQTGFAMVILSAAIKGVPVEMNEAASLDGASAWQRFWRITIPSIRSTIVVVLTTITIMALKVYDIVRTVTQGRDNTDIVANRMYVLSFVEGREALGAALAVILFVFVIPVVIYNVRSLNKVKETH</sequence>
<feature type="transmembrane region" description="Helical" evidence="7">
    <location>
        <begin position="31"/>
        <end position="51"/>
    </location>
</feature>
<feature type="transmembrane region" description="Helical" evidence="7">
    <location>
        <begin position="63"/>
        <end position="85"/>
    </location>
</feature>
<keyword evidence="10" id="KW-1185">Reference proteome</keyword>
<dbReference type="Proteomes" id="UP000652354">
    <property type="component" value="Unassembled WGS sequence"/>
</dbReference>
<dbReference type="PROSITE" id="PS50928">
    <property type="entry name" value="ABC_TM1"/>
    <property type="match status" value="1"/>
</dbReference>
<evidence type="ECO:0000256" key="2">
    <source>
        <dbReference type="ARBA" id="ARBA00022448"/>
    </source>
</evidence>
<keyword evidence="3" id="KW-1003">Cell membrane</keyword>
<reference evidence="9" key="1">
    <citation type="submission" date="2021-01" db="EMBL/GenBank/DDBJ databases">
        <title>Whole genome shotgun sequence of Demequina activiva NBRC 110675.</title>
        <authorList>
            <person name="Komaki H."/>
            <person name="Tamura T."/>
        </authorList>
    </citation>
    <scope>NUCLEOTIDE SEQUENCE</scope>
    <source>
        <strain evidence="9">NBRC 110675</strain>
    </source>
</reference>
<feature type="transmembrane region" description="Helical" evidence="7">
    <location>
        <begin position="224"/>
        <end position="246"/>
    </location>
</feature>